<keyword evidence="7" id="KW-1185">Reference proteome</keyword>
<organism evidence="6 7">
    <name type="scientific">Silicimonas algicola</name>
    <dbReference type="NCBI Taxonomy" id="1826607"/>
    <lineage>
        <taxon>Bacteria</taxon>
        <taxon>Pseudomonadati</taxon>
        <taxon>Pseudomonadota</taxon>
        <taxon>Alphaproteobacteria</taxon>
        <taxon>Rhodobacterales</taxon>
        <taxon>Paracoccaceae</taxon>
    </lineage>
</organism>
<name>A0A316GA37_9RHOB</name>
<dbReference type="Proteomes" id="UP000245390">
    <property type="component" value="Unassembled WGS sequence"/>
</dbReference>
<comment type="subcellular location">
    <subcellularLocation>
        <location evidence="1">Membrane</location>
        <topology evidence="1">Multi-pass membrane protein</topology>
    </subcellularLocation>
</comment>
<gene>
    <name evidence="6" type="ORF">C8D95_103303</name>
</gene>
<dbReference type="Gene3D" id="1.20.1080.10">
    <property type="entry name" value="Glycerol uptake facilitator protein"/>
    <property type="match status" value="1"/>
</dbReference>
<comment type="caution">
    <text evidence="6">The sequence shown here is derived from an EMBL/GenBank/DDBJ whole genome shotgun (WGS) entry which is preliminary data.</text>
</comment>
<evidence type="ECO:0000256" key="1">
    <source>
        <dbReference type="ARBA" id="ARBA00004141"/>
    </source>
</evidence>
<reference evidence="6 7" key="1">
    <citation type="submission" date="2018-05" db="EMBL/GenBank/DDBJ databases">
        <title>Genomic Encyclopedia of Type Strains, Phase IV (KMG-IV): sequencing the most valuable type-strain genomes for metagenomic binning, comparative biology and taxonomic classification.</title>
        <authorList>
            <person name="Goeker M."/>
        </authorList>
    </citation>
    <scope>NUCLEOTIDE SEQUENCE [LARGE SCALE GENOMIC DNA]</scope>
    <source>
        <strain evidence="6 7">DSM 103371</strain>
    </source>
</reference>
<dbReference type="EMBL" id="QGGV01000003">
    <property type="protein sequence ID" value="PWK57065.1"/>
    <property type="molecule type" value="Genomic_DNA"/>
</dbReference>
<feature type="transmembrane region" description="Helical" evidence="5">
    <location>
        <begin position="117"/>
        <end position="140"/>
    </location>
</feature>
<evidence type="ECO:0000313" key="6">
    <source>
        <dbReference type="EMBL" id="PWK57065.1"/>
    </source>
</evidence>
<sequence>MLKNKEIRDASGLNARMIYEVIRREGDEELERPKSSLAWSGVAAGLLISFSVLGEAILRTNLADLPARYLIENLGYSFGFLLVILGRMQLFTENTITTIFPLVALKSMRCLLRVLRLWSIVLVANVVGAAIAAAFIAYSHAFSPEIIAAVSDLSHHATGFSPLAAMARAIPAGILVAAIVWMLPGRTGNEVVIIILFTWLIAAGDFTHIIAGSVEMWFLILNGELGLADATFRFFLPVLFGNVLGGSAVFAMLAWGQVHLEVEDKVAQKAV</sequence>
<dbReference type="PANTHER" id="PTHR30520:SF2">
    <property type="entry name" value="INNER MEMBRANE PROTEIN YFDC"/>
    <property type="match status" value="1"/>
</dbReference>
<keyword evidence="2 5" id="KW-0812">Transmembrane</keyword>
<feature type="transmembrane region" description="Helical" evidence="5">
    <location>
        <begin position="234"/>
        <end position="255"/>
    </location>
</feature>
<proteinExistence type="predicted"/>
<evidence type="ECO:0000313" key="7">
    <source>
        <dbReference type="Proteomes" id="UP000245390"/>
    </source>
</evidence>
<dbReference type="Pfam" id="PF01226">
    <property type="entry name" value="Form_Nir_trans"/>
    <property type="match status" value="1"/>
</dbReference>
<keyword evidence="3 5" id="KW-1133">Transmembrane helix</keyword>
<dbReference type="InterPro" id="IPR000292">
    <property type="entry name" value="For/NO2_transpt"/>
</dbReference>
<evidence type="ECO:0000256" key="2">
    <source>
        <dbReference type="ARBA" id="ARBA00022692"/>
    </source>
</evidence>
<feature type="transmembrane region" description="Helical" evidence="5">
    <location>
        <begin position="37"/>
        <end position="58"/>
    </location>
</feature>
<dbReference type="GO" id="GO:0005886">
    <property type="term" value="C:plasma membrane"/>
    <property type="evidence" value="ECO:0007669"/>
    <property type="project" value="TreeGrafter"/>
</dbReference>
<feature type="transmembrane region" description="Helical" evidence="5">
    <location>
        <begin position="78"/>
        <end position="105"/>
    </location>
</feature>
<feature type="transmembrane region" description="Helical" evidence="5">
    <location>
        <begin position="191"/>
        <end position="214"/>
    </location>
</feature>
<dbReference type="GO" id="GO:0015499">
    <property type="term" value="F:formate transmembrane transporter activity"/>
    <property type="evidence" value="ECO:0007669"/>
    <property type="project" value="TreeGrafter"/>
</dbReference>
<keyword evidence="4 5" id="KW-0472">Membrane</keyword>
<evidence type="ECO:0000256" key="3">
    <source>
        <dbReference type="ARBA" id="ARBA00022989"/>
    </source>
</evidence>
<dbReference type="InterPro" id="IPR023271">
    <property type="entry name" value="Aquaporin-like"/>
</dbReference>
<protein>
    <submittedName>
        <fullName evidence="6">Formate/nitrite transporter FocA (FNT family)</fullName>
    </submittedName>
</protein>
<evidence type="ECO:0000256" key="4">
    <source>
        <dbReference type="ARBA" id="ARBA00023136"/>
    </source>
</evidence>
<dbReference type="RefSeq" id="WP_241239862.1">
    <property type="nucleotide sequence ID" value="NZ_CP034588.1"/>
</dbReference>
<accession>A0A316GA37</accession>
<feature type="transmembrane region" description="Helical" evidence="5">
    <location>
        <begin position="160"/>
        <end position="184"/>
    </location>
</feature>
<evidence type="ECO:0000256" key="5">
    <source>
        <dbReference type="SAM" id="Phobius"/>
    </source>
</evidence>
<dbReference type="PANTHER" id="PTHR30520">
    <property type="entry name" value="FORMATE TRANSPORTER-RELATED"/>
    <property type="match status" value="1"/>
</dbReference>
<dbReference type="AlphaFoldDB" id="A0A316GA37"/>